<feature type="compositionally biased region" description="Basic and acidic residues" evidence="1">
    <location>
        <begin position="57"/>
        <end position="67"/>
    </location>
</feature>
<dbReference type="Proteomes" id="UP001194580">
    <property type="component" value="Unassembled WGS sequence"/>
</dbReference>
<evidence type="ECO:0000313" key="2">
    <source>
        <dbReference type="EMBL" id="KAG0273703.1"/>
    </source>
</evidence>
<feature type="region of interest" description="Disordered" evidence="1">
    <location>
        <begin position="56"/>
        <end position="77"/>
    </location>
</feature>
<reference evidence="2" key="1">
    <citation type="journal article" date="2020" name="Fungal Divers.">
        <title>Resolving the Mortierellaceae phylogeny through synthesis of multi-gene phylogenetics and phylogenomics.</title>
        <authorList>
            <person name="Vandepol N."/>
            <person name="Liber J."/>
            <person name="Desiro A."/>
            <person name="Na H."/>
            <person name="Kennedy M."/>
            <person name="Barry K."/>
            <person name="Grigoriev I.V."/>
            <person name="Miller A.N."/>
            <person name="O'Donnell K."/>
            <person name="Stajich J.E."/>
            <person name="Bonito G."/>
        </authorList>
    </citation>
    <scope>NUCLEOTIDE SEQUENCE</scope>
    <source>
        <strain evidence="2">NRRL 28262</strain>
    </source>
</reference>
<sequence length="289" mass="32511">PSPPTIPETLFPTAINKQGASSTPTTLPQTSSLKATEGPSIIDLSSGEELVVMKVGQNDHKRPRECLSESSSSVESLREVYDVQEDGSLCPVLDHAPALPSPTKRSRFDSTSSQDKPLRSLDKMEQGQERKRLNRRSTARARNTISVTHNKHGYRDEPMESADWMSDDDEDDSANNTRQNNAQQEMALIRYEGPKTVTLADGVDALIRKRWDDDHYIPALDNLQGNELVLYRPPPPQALRDNDDNDNELSFTIIEELDDDNDDIYQFSNDNSDSLIHELEDKIMDMDLD</sequence>
<dbReference type="AlphaFoldDB" id="A0AAD4DDD6"/>
<feature type="non-terminal residue" evidence="2">
    <location>
        <position position="1"/>
    </location>
</feature>
<comment type="caution">
    <text evidence="2">The sequence shown here is derived from an EMBL/GenBank/DDBJ whole genome shotgun (WGS) entry which is preliminary data.</text>
</comment>
<accession>A0AAD4DDD6</accession>
<feature type="compositionally biased region" description="Low complexity" evidence="1">
    <location>
        <begin position="21"/>
        <end position="33"/>
    </location>
</feature>
<organism evidence="2 3">
    <name type="scientific">Linnemannia exigua</name>
    <dbReference type="NCBI Taxonomy" id="604196"/>
    <lineage>
        <taxon>Eukaryota</taxon>
        <taxon>Fungi</taxon>
        <taxon>Fungi incertae sedis</taxon>
        <taxon>Mucoromycota</taxon>
        <taxon>Mortierellomycotina</taxon>
        <taxon>Mortierellomycetes</taxon>
        <taxon>Mortierellales</taxon>
        <taxon>Mortierellaceae</taxon>
        <taxon>Linnemannia</taxon>
    </lineage>
</organism>
<gene>
    <name evidence="2" type="ORF">BGZ95_010506</name>
</gene>
<feature type="region of interest" description="Disordered" evidence="1">
    <location>
        <begin position="1"/>
        <end position="37"/>
    </location>
</feature>
<evidence type="ECO:0000256" key="1">
    <source>
        <dbReference type="SAM" id="MobiDB-lite"/>
    </source>
</evidence>
<dbReference type="EMBL" id="JAAAIL010000707">
    <property type="protein sequence ID" value="KAG0273703.1"/>
    <property type="molecule type" value="Genomic_DNA"/>
</dbReference>
<protein>
    <submittedName>
        <fullName evidence="2">Uncharacterized protein</fullName>
    </submittedName>
</protein>
<name>A0AAD4DDD6_9FUNG</name>
<feature type="region of interest" description="Disordered" evidence="1">
    <location>
        <begin position="92"/>
        <end position="177"/>
    </location>
</feature>
<feature type="compositionally biased region" description="Basic and acidic residues" evidence="1">
    <location>
        <begin position="116"/>
        <end position="131"/>
    </location>
</feature>
<keyword evidence="3" id="KW-1185">Reference proteome</keyword>
<proteinExistence type="predicted"/>
<evidence type="ECO:0000313" key="3">
    <source>
        <dbReference type="Proteomes" id="UP001194580"/>
    </source>
</evidence>